<keyword evidence="2" id="KW-1185">Reference proteome</keyword>
<proteinExistence type="predicted"/>
<dbReference type="EMBL" id="JWZT01001011">
    <property type="protein sequence ID" value="KII73067.1"/>
    <property type="molecule type" value="Genomic_DNA"/>
</dbReference>
<dbReference type="Proteomes" id="UP000031668">
    <property type="component" value="Unassembled WGS sequence"/>
</dbReference>
<gene>
    <name evidence="1" type="ORF">RF11_12461</name>
</gene>
<reference evidence="1 2" key="1">
    <citation type="journal article" date="2014" name="Genome Biol. Evol.">
        <title>The genome of the myxosporean Thelohanellus kitauei shows adaptations to nutrient acquisition within its fish host.</title>
        <authorList>
            <person name="Yang Y."/>
            <person name="Xiong J."/>
            <person name="Zhou Z."/>
            <person name="Huo F."/>
            <person name="Miao W."/>
            <person name="Ran C."/>
            <person name="Liu Y."/>
            <person name="Zhang J."/>
            <person name="Feng J."/>
            <person name="Wang M."/>
            <person name="Wang M."/>
            <person name="Wang L."/>
            <person name="Yao B."/>
        </authorList>
    </citation>
    <scope>NUCLEOTIDE SEQUENCE [LARGE SCALE GENOMIC DNA]</scope>
    <source>
        <strain evidence="1">Wuqing</strain>
    </source>
</reference>
<evidence type="ECO:0000313" key="2">
    <source>
        <dbReference type="Proteomes" id="UP000031668"/>
    </source>
</evidence>
<organism evidence="1 2">
    <name type="scientific">Thelohanellus kitauei</name>
    <name type="common">Myxosporean</name>
    <dbReference type="NCBI Taxonomy" id="669202"/>
    <lineage>
        <taxon>Eukaryota</taxon>
        <taxon>Metazoa</taxon>
        <taxon>Cnidaria</taxon>
        <taxon>Myxozoa</taxon>
        <taxon>Myxosporea</taxon>
        <taxon>Bivalvulida</taxon>
        <taxon>Platysporina</taxon>
        <taxon>Myxobolidae</taxon>
        <taxon>Thelohanellus</taxon>
    </lineage>
</organism>
<accession>A0A0C2NGE0</accession>
<dbReference type="AlphaFoldDB" id="A0A0C2NGE0"/>
<name>A0A0C2NGE0_THEKT</name>
<comment type="caution">
    <text evidence="1">The sequence shown here is derived from an EMBL/GenBank/DDBJ whole genome shotgun (WGS) entry which is preliminary data.</text>
</comment>
<evidence type="ECO:0000313" key="1">
    <source>
        <dbReference type="EMBL" id="KII73067.1"/>
    </source>
</evidence>
<protein>
    <submittedName>
        <fullName evidence="1">Uncharacterized protein</fullName>
    </submittedName>
</protein>
<sequence>MTAIKTYIRTFGEYRYADFTNSEFIRKPIECVRKSVEYNEVCGYTLADEHFKAKPYNRKLASENYLASIHGDFSEQWNKRDQKPCDVDNNVVVPRQLWFPFHEECRKHRFRHETFADFTGRVLNTCTSFEGHLESVNCRFDEDRGHNISEKDYVSEHIPALIILVFLHPWENKYKLIEQGDI</sequence>